<evidence type="ECO:0000313" key="2">
    <source>
        <dbReference type="Proteomes" id="UP000008493"/>
    </source>
</evidence>
<accession>K5XLK8</accession>
<sequence length="52" mass="6332">MTRAHPRSFLELFKLVNHHRTYFPELPLLSEKIEAAYKSNLRRRSKYKWKGS</sequence>
<reference evidence="2" key="1">
    <citation type="journal article" date="2012" name="Proc. Natl. Acad. Sci. U.S.A.">
        <title>Genome sequence of the button mushroom Agaricus bisporus reveals mechanisms governing adaptation to a humic-rich ecological niche.</title>
        <authorList>
            <person name="Morin E."/>
            <person name="Kohler A."/>
            <person name="Baker A.R."/>
            <person name="Foulongne-Oriol M."/>
            <person name="Lombard V."/>
            <person name="Nagy L.G."/>
            <person name="Ohm R.A."/>
            <person name="Patyshakuliyeva A."/>
            <person name="Brun A."/>
            <person name="Aerts A.L."/>
            <person name="Bailey A.M."/>
            <person name="Billette C."/>
            <person name="Coutinho P.M."/>
            <person name="Deakin G."/>
            <person name="Doddapaneni H."/>
            <person name="Floudas D."/>
            <person name="Grimwood J."/>
            <person name="Hilden K."/>
            <person name="Kuees U."/>
            <person name="LaButti K.M."/>
            <person name="Lapidus A."/>
            <person name="Lindquist E.A."/>
            <person name="Lucas S.M."/>
            <person name="Murat C."/>
            <person name="Riley R.W."/>
            <person name="Salamov A.A."/>
            <person name="Schmutz J."/>
            <person name="Subramanian V."/>
            <person name="Woesten H.A.B."/>
            <person name="Xu J."/>
            <person name="Eastwood D.C."/>
            <person name="Foster G.D."/>
            <person name="Sonnenberg A.S."/>
            <person name="Cullen D."/>
            <person name="de Vries R.P."/>
            <person name="Lundell T."/>
            <person name="Hibbett D.S."/>
            <person name="Henrissat B."/>
            <person name="Burton K.S."/>
            <person name="Kerrigan R.W."/>
            <person name="Challen M.P."/>
            <person name="Grigoriev I.V."/>
            <person name="Martin F."/>
        </authorList>
    </citation>
    <scope>NUCLEOTIDE SEQUENCE [LARGE SCALE GENOMIC DNA]</scope>
    <source>
        <strain evidence="2">JB137-S8 / ATCC MYA-4627 / FGSC 10392</strain>
    </source>
</reference>
<dbReference type="AlphaFoldDB" id="K5XLK8"/>
<evidence type="ECO:0000313" key="1">
    <source>
        <dbReference type="EMBL" id="EKM75425.1"/>
    </source>
</evidence>
<organism evidence="1 2">
    <name type="scientific">Agaricus bisporus var. burnettii (strain JB137-S8 / ATCC MYA-4627 / FGSC 10392)</name>
    <name type="common">White button mushroom</name>
    <dbReference type="NCBI Taxonomy" id="597362"/>
    <lineage>
        <taxon>Eukaryota</taxon>
        <taxon>Fungi</taxon>
        <taxon>Dikarya</taxon>
        <taxon>Basidiomycota</taxon>
        <taxon>Agaricomycotina</taxon>
        <taxon>Agaricomycetes</taxon>
        <taxon>Agaricomycetidae</taxon>
        <taxon>Agaricales</taxon>
        <taxon>Agaricineae</taxon>
        <taxon>Agaricaceae</taxon>
        <taxon>Agaricus</taxon>
    </lineage>
</organism>
<dbReference type="RefSeq" id="XP_007333895.1">
    <property type="nucleotide sequence ID" value="XM_007333833.1"/>
</dbReference>
<dbReference type="GeneID" id="18825073"/>
<keyword evidence="2" id="KW-1185">Reference proteome</keyword>
<dbReference type="Proteomes" id="UP000008493">
    <property type="component" value="Unassembled WGS sequence"/>
</dbReference>
<dbReference type="InParanoid" id="K5XLK8"/>
<protein>
    <submittedName>
        <fullName evidence="1">Uncharacterized protein</fullName>
    </submittedName>
</protein>
<proteinExistence type="predicted"/>
<gene>
    <name evidence="1" type="ORF">AGABI1DRAFT_116366</name>
</gene>
<dbReference type="EMBL" id="JH971413">
    <property type="protein sequence ID" value="EKM75425.1"/>
    <property type="molecule type" value="Genomic_DNA"/>
</dbReference>
<name>K5XLK8_AGABU</name>
<dbReference type="KEGG" id="abp:AGABI1DRAFT116366"/>
<dbReference type="HOGENOM" id="CLU_3086667_0_0_1"/>